<sequence>MPLRGDELATPVVWRVTGHGCFPHAASVDGRWWVLRVNHWPDHPLYSLLIDAVWRGDLSFDDGDGWWPRAWQEATRGGLPELSRAELNAALGPVQGFTAYGSESGRSCDCFFCL</sequence>
<dbReference type="Proteomes" id="UP000309992">
    <property type="component" value="Unassembled WGS sequence"/>
</dbReference>
<dbReference type="EMBL" id="SWMS01000009">
    <property type="protein sequence ID" value="TKG70074.1"/>
    <property type="molecule type" value="Genomic_DNA"/>
</dbReference>
<gene>
    <name evidence="1" type="ORF">FCN18_18445</name>
</gene>
<evidence type="ECO:0000313" key="2">
    <source>
        <dbReference type="Proteomes" id="UP000309992"/>
    </source>
</evidence>
<comment type="caution">
    <text evidence="1">The sequence shown here is derived from an EMBL/GenBank/DDBJ whole genome shotgun (WGS) entry which is preliminary data.</text>
</comment>
<proteinExistence type="predicted"/>
<organism evidence="1 2">
    <name type="scientific">Prauserella endophytica</name>
    <dbReference type="NCBI Taxonomy" id="1592324"/>
    <lineage>
        <taxon>Bacteria</taxon>
        <taxon>Bacillati</taxon>
        <taxon>Actinomycetota</taxon>
        <taxon>Actinomycetes</taxon>
        <taxon>Pseudonocardiales</taxon>
        <taxon>Pseudonocardiaceae</taxon>
        <taxon>Prauserella</taxon>
        <taxon>Prauserella coralliicola group</taxon>
    </lineage>
</organism>
<name>A0ABY2S3F1_9PSEU</name>
<accession>A0ABY2S3F1</accession>
<dbReference type="RefSeq" id="WP_112264841.1">
    <property type="nucleotide sequence ID" value="NZ_SWMS01000009.1"/>
</dbReference>
<evidence type="ECO:0000313" key="1">
    <source>
        <dbReference type="EMBL" id="TKG70074.1"/>
    </source>
</evidence>
<reference evidence="1 2" key="1">
    <citation type="journal article" date="2015" name="Antonie Van Leeuwenhoek">
        <title>Prauserella endophytica sp. nov., an endophytic actinobacterium isolated from Tamarix taklamakanensis.</title>
        <authorList>
            <person name="Liu J.M."/>
            <person name="Habden X."/>
            <person name="Guo L."/>
            <person name="Tuo L."/>
            <person name="Jiang Z.K."/>
            <person name="Liu S.W."/>
            <person name="Liu X.F."/>
            <person name="Chen L."/>
            <person name="Li R.F."/>
            <person name="Zhang Y.Q."/>
            <person name="Sun C.H."/>
        </authorList>
    </citation>
    <scope>NUCLEOTIDE SEQUENCE [LARGE SCALE GENOMIC DNA]</scope>
    <source>
        <strain evidence="1 2">CGMCC 4.7182</strain>
    </source>
</reference>
<keyword evidence="2" id="KW-1185">Reference proteome</keyword>
<protein>
    <submittedName>
        <fullName evidence="1">Uncharacterized protein</fullName>
    </submittedName>
</protein>